<dbReference type="InterPro" id="IPR009045">
    <property type="entry name" value="Zn_M74/Hedgehog-like"/>
</dbReference>
<comment type="function">
    <text evidence="9 10">Catalyzes hydrolysis of the D-alanyl-D-alanine dipeptide.</text>
</comment>
<dbReference type="InterPro" id="IPR000755">
    <property type="entry name" value="A_A_dipeptidase"/>
</dbReference>
<evidence type="ECO:0000256" key="9">
    <source>
        <dbReference type="HAMAP-Rule" id="MF_01924"/>
    </source>
</evidence>
<evidence type="ECO:0000256" key="10">
    <source>
        <dbReference type="PIRNR" id="PIRNR026671"/>
    </source>
</evidence>
<keyword evidence="8 10" id="KW-0961">Cell wall biogenesis/degradation</keyword>
<evidence type="ECO:0000256" key="3">
    <source>
        <dbReference type="ARBA" id="ARBA00022723"/>
    </source>
</evidence>
<evidence type="ECO:0000256" key="2">
    <source>
        <dbReference type="ARBA" id="ARBA00022670"/>
    </source>
</evidence>
<evidence type="ECO:0000256" key="7">
    <source>
        <dbReference type="ARBA" id="ARBA00023049"/>
    </source>
</evidence>
<dbReference type="GO" id="GO:0008270">
    <property type="term" value="F:zinc ion binding"/>
    <property type="evidence" value="ECO:0007669"/>
    <property type="project" value="UniProtKB-UniRule"/>
</dbReference>
<keyword evidence="3 9" id="KW-0479">Metal-binding</keyword>
<evidence type="ECO:0000256" key="4">
    <source>
        <dbReference type="ARBA" id="ARBA00022801"/>
    </source>
</evidence>
<dbReference type="EC" id="3.4.13.22" evidence="9 10"/>
<dbReference type="CDD" id="cd14843">
    <property type="entry name" value="D-Ala-D-Ala_dipeptidase_like"/>
    <property type="match status" value="1"/>
</dbReference>
<dbReference type="GO" id="GO:0008237">
    <property type="term" value="F:metallopeptidase activity"/>
    <property type="evidence" value="ECO:0007669"/>
    <property type="project" value="UniProtKB-KW"/>
</dbReference>
<comment type="caution">
    <text evidence="11">The sequence shown here is derived from an EMBL/GenBank/DDBJ whole genome shotgun (WGS) entry which is preliminary data.</text>
</comment>
<evidence type="ECO:0000256" key="1">
    <source>
        <dbReference type="ARBA" id="ARBA00001362"/>
    </source>
</evidence>
<dbReference type="GO" id="GO:0071555">
    <property type="term" value="P:cell wall organization"/>
    <property type="evidence" value="ECO:0007669"/>
    <property type="project" value="UniProtKB-KW"/>
</dbReference>
<keyword evidence="12" id="KW-1185">Reference proteome</keyword>
<protein>
    <recommendedName>
        <fullName evidence="9 10">D-alanyl-D-alanine dipeptidase</fullName>
        <shortName evidence="9 10">D-Ala-D-Ala dipeptidase</shortName>
        <ecNumber evidence="9 10">3.4.13.22</ecNumber>
    </recommendedName>
</protein>
<keyword evidence="5 9" id="KW-0862">Zinc</keyword>
<organism evidence="11 12">
    <name type="scientific">Weissella muntiaci</name>
    <dbReference type="NCBI Taxonomy" id="2508881"/>
    <lineage>
        <taxon>Bacteria</taxon>
        <taxon>Bacillati</taxon>
        <taxon>Bacillota</taxon>
        <taxon>Bacilli</taxon>
        <taxon>Lactobacillales</taxon>
        <taxon>Lactobacillaceae</taxon>
        <taxon>Weissella</taxon>
    </lineage>
</organism>
<proteinExistence type="inferred from homology"/>
<sequence length="241" mass="27358">METFPAIPTSTNPWDRQRIFANPIIENQEPLVSLSYAPEKIIVSPQYFIQQLPGALPDLFARQNVLTRLNQAAQSLPTGYKFVVFDAWRSIQTQQTLFDTFKSQIQLTHPSWSSQQLDDATLRIVARPSTNSKMPSPHNTGGSIDLSIADPSGHLLDMGSPFDDTGETARTDYLESPAQVTSQNARDNRRLLYHSMINAGFSNYIEEWWHFDYGNQNWADQTMQTEAVYGATKPSFPWRVE</sequence>
<feature type="binding site" evidence="9">
    <location>
        <position position="210"/>
    </location>
    <ligand>
        <name>Zn(2+)</name>
        <dbReference type="ChEBI" id="CHEBI:29105"/>
        <note>catalytic</note>
    </ligand>
</feature>
<comment type="catalytic activity">
    <reaction evidence="1 9 10">
        <text>D-alanyl-D-alanine + H2O = 2 D-alanine</text>
        <dbReference type="Rhea" id="RHEA:20661"/>
        <dbReference type="ChEBI" id="CHEBI:15377"/>
        <dbReference type="ChEBI" id="CHEBI:57416"/>
        <dbReference type="ChEBI" id="CHEBI:57822"/>
        <dbReference type="EC" id="3.4.13.22"/>
    </reaction>
</comment>
<evidence type="ECO:0000256" key="6">
    <source>
        <dbReference type="ARBA" id="ARBA00022997"/>
    </source>
</evidence>
<dbReference type="Pfam" id="PF01427">
    <property type="entry name" value="Peptidase_M15"/>
    <property type="match status" value="1"/>
</dbReference>
<dbReference type="Proteomes" id="UP000371977">
    <property type="component" value="Unassembled WGS sequence"/>
</dbReference>
<dbReference type="AlphaFoldDB" id="A0A6C2C893"/>
<reference evidence="11 12" key="1">
    <citation type="submission" date="2019-01" db="EMBL/GenBank/DDBJ databases">
        <title>Weissella sp. nov., a novel lactic acid bacterium isolated from animal feces.</title>
        <authorList>
            <person name="Wang L.-T."/>
        </authorList>
    </citation>
    <scope>NUCLEOTIDE SEQUENCE [LARGE SCALE GENOMIC DNA]</scope>
    <source>
        <strain evidence="11 12">8H-2</strain>
    </source>
</reference>
<feature type="binding site" evidence="9">
    <location>
        <position position="145"/>
    </location>
    <ligand>
        <name>Zn(2+)</name>
        <dbReference type="ChEBI" id="CHEBI:29105"/>
        <note>catalytic</note>
    </ligand>
</feature>
<dbReference type="RefSeq" id="WP_148622071.1">
    <property type="nucleotide sequence ID" value="NZ_SDGZ01000009.1"/>
</dbReference>
<dbReference type="PIRSF" id="PIRSF026671">
    <property type="entry name" value="AA_dipeptidase"/>
    <property type="match status" value="1"/>
</dbReference>
<feature type="binding site" evidence="9">
    <location>
        <position position="138"/>
    </location>
    <ligand>
        <name>Zn(2+)</name>
        <dbReference type="ChEBI" id="CHEBI:29105"/>
        <note>catalytic</note>
    </ligand>
</feature>
<keyword evidence="6 9" id="KW-0224">Dipeptidase</keyword>
<evidence type="ECO:0000256" key="5">
    <source>
        <dbReference type="ARBA" id="ARBA00022833"/>
    </source>
</evidence>
<feature type="active site" description="Proton donor/acceptor" evidence="9">
    <location>
        <position position="207"/>
    </location>
</feature>
<dbReference type="GO" id="GO:0160237">
    <property type="term" value="F:D-Ala-D-Ala dipeptidase activity"/>
    <property type="evidence" value="ECO:0007669"/>
    <property type="project" value="UniProtKB-EC"/>
</dbReference>
<dbReference type="EMBL" id="SDGZ01000009">
    <property type="protein sequence ID" value="TYC50280.1"/>
    <property type="molecule type" value="Genomic_DNA"/>
</dbReference>
<keyword evidence="7 9" id="KW-0482">Metalloprotease</keyword>
<dbReference type="Gene3D" id="3.30.1380.10">
    <property type="match status" value="1"/>
</dbReference>
<name>A0A6C2C893_9LACO</name>
<dbReference type="PANTHER" id="PTHR43126">
    <property type="entry name" value="D-ALANYL-D-ALANINE DIPEPTIDASE"/>
    <property type="match status" value="1"/>
</dbReference>
<dbReference type="HAMAP" id="MF_01924">
    <property type="entry name" value="A_A_dipeptidase"/>
    <property type="match status" value="1"/>
</dbReference>
<evidence type="ECO:0000256" key="8">
    <source>
        <dbReference type="ARBA" id="ARBA00023316"/>
    </source>
</evidence>
<keyword evidence="4 9" id="KW-0378">Hydrolase</keyword>
<feature type="site" description="Transition state stabilizer" evidence="9">
    <location>
        <position position="89"/>
    </location>
</feature>
<evidence type="ECO:0000313" key="11">
    <source>
        <dbReference type="EMBL" id="TYC50280.1"/>
    </source>
</evidence>
<keyword evidence="2 9" id="KW-0645">Protease</keyword>
<comment type="cofactor">
    <cofactor evidence="9">
        <name>Zn(2+)</name>
        <dbReference type="ChEBI" id="CHEBI:29105"/>
    </cofactor>
    <text evidence="9">Binds 1 zinc ion per subunit.</text>
</comment>
<dbReference type="GO" id="GO:0006508">
    <property type="term" value="P:proteolysis"/>
    <property type="evidence" value="ECO:0007669"/>
    <property type="project" value="UniProtKB-KW"/>
</dbReference>
<evidence type="ECO:0000313" key="12">
    <source>
        <dbReference type="Proteomes" id="UP000371977"/>
    </source>
</evidence>
<dbReference type="PANTHER" id="PTHR43126:SF2">
    <property type="entry name" value="D-ALANYL-D-ALANINE DIPEPTIDASE"/>
    <property type="match status" value="1"/>
</dbReference>
<dbReference type="SUPFAM" id="SSF55166">
    <property type="entry name" value="Hedgehog/DD-peptidase"/>
    <property type="match status" value="1"/>
</dbReference>
<accession>A0A6C2C893</accession>
<comment type="similarity">
    <text evidence="9 10">Belongs to the peptidase M15D family.</text>
</comment>
<dbReference type="OrthoDB" id="9801430at2"/>
<gene>
    <name evidence="11" type="ORF">ESZ50_02705</name>
</gene>